<evidence type="ECO:0000313" key="1">
    <source>
        <dbReference type="EMBL" id="KAI5662374.1"/>
    </source>
</evidence>
<dbReference type="Proteomes" id="UP001060085">
    <property type="component" value="Linkage Group LG05"/>
</dbReference>
<proteinExistence type="predicted"/>
<gene>
    <name evidence="1" type="ORF">M9H77_21697</name>
</gene>
<accession>A0ACC0AP67</accession>
<reference evidence="2" key="1">
    <citation type="journal article" date="2023" name="Nat. Plants">
        <title>Single-cell RNA sequencing provides a high-resolution roadmap for understanding the multicellular compartmentation of specialized metabolism.</title>
        <authorList>
            <person name="Sun S."/>
            <person name="Shen X."/>
            <person name="Li Y."/>
            <person name="Li Y."/>
            <person name="Wang S."/>
            <person name="Li R."/>
            <person name="Zhang H."/>
            <person name="Shen G."/>
            <person name="Guo B."/>
            <person name="Wei J."/>
            <person name="Xu J."/>
            <person name="St-Pierre B."/>
            <person name="Chen S."/>
            <person name="Sun C."/>
        </authorList>
    </citation>
    <scope>NUCLEOTIDE SEQUENCE [LARGE SCALE GENOMIC DNA]</scope>
</reference>
<evidence type="ECO:0000313" key="2">
    <source>
        <dbReference type="Proteomes" id="UP001060085"/>
    </source>
</evidence>
<organism evidence="1 2">
    <name type="scientific">Catharanthus roseus</name>
    <name type="common">Madagascar periwinkle</name>
    <name type="synonym">Vinca rosea</name>
    <dbReference type="NCBI Taxonomy" id="4058"/>
    <lineage>
        <taxon>Eukaryota</taxon>
        <taxon>Viridiplantae</taxon>
        <taxon>Streptophyta</taxon>
        <taxon>Embryophyta</taxon>
        <taxon>Tracheophyta</taxon>
        <taxon>Spermatophyta</taxon>
        <taxon>Magnoliopsida</taxon>
        <taxon>eudicotyledons</taxon>
        <taxon>Gunneridae</taxon>
        <taxon>Pentapetalae</taxon>
        <taxon>asterids</taxon>
        <taxon>lamiids</taxon>
        <taxon>Gentianales</taxon>
        <taxon>Apocynaceae</taxon>
        <taxon>Rauvolfioideae</taxon>
        <taxon>Vinceae</taxon>
        <taxon>Catharanthinae</taxon>
        <taxon>Catharanthus</taxon>
    </lineage>
</organism>
<sequence>MCQQLTLALVSDPLELARQATASAAMPAAHSWSRIADFMVLKNRGGGEGERAVASSEGEGYDEQRLRDEVIYLHSLWHQGPPTAISANSSNHHLYQLSNRTQFKRGRGNPRAQRGNGRIRNGNNRNQADKILTETIQDSGKEWPCNPSSDTPSPISGWPMVNFQHNPQPILPSPEECARFAASQVQLKAVKATIEFFRSKNSDDHDEIGDVDDNAELGEDNEGDEDENRDDLVEKEYEGEEYRFFVKLFKADSGLREYYEKNNQNGNFSCLVCCGTGKKKAKRKFKDCVALIQHSVSIARTEKKRAHRAYGKAVCKVLGWDIDKLPTIVSAMTKNLGVSLTNSGGVEGEAPTSVWPSVTPTANSQTIWPSVESGKEWPSNPSFYSLAPASGWHTVTAQNNSQPLLPSPKEGSRFAADQAQFKAVKAAINFFRTNNSDDDDDYDDELGEDNEGDEDEHHDALVEEDGGEENRFFVKVFEEDSVLREYYEKNYQNGDFSCLVCCGVGVKKARRRFKDCVALVQHSVSIARTKKKRAHRAYGKAICKVLGWDIDKLPAIVSALSQNLGASLSNSGASEHETLDVGDEIKDNLNILRNTEELPDIDNGEELQKKESTSSETLPSNDETIVSEQKLLTAQCDKDPDLAASNIVKDN</sequence>
<keyword evidence="2" id="KW-1185">Reference proteome</keyword>
<dbReference type="EMBL" id="CM044705">
    <property type="protein sequence ID" value="KAI5662374.1"/>
    <property type="molecule type" value="Genomic_DNA"/>
</dbReference>
<name>A0ACC0AP67_CATRO</name>
<comment type="caution">
    <text evidence="1">The sequence shown here is derived from an EMBL/GenBank/DDBJ whole genome shotgun (WGS) entry which is preliminary data.</text>
</comment>
<protein>
    <submittedName>
        <fullName evidence="1">Uncharacterized protein</fullName>
    </submittedName>
</protein>